<feature type="compositionally biased region" description="Polar residues" evidence="1">
    <location>
        <begin position="411"/>
        <end position="420"/>
    </location>
</feature>
<feature type="region of interest" description="Disordered" evidence="1">
    <location>
        <begin position="334"/>
        <end position="365"/>
    </location>
</feature>
<name>A0AAE0MXG2_9PEZI</name>
<feature type="compositionally biased region" description="Low complexity" evidence="1">
    <location>
        <begin position="209"/>
        <end position="218"/>
    </location>
</feature>
<feature type="compositionally biased region" description="Low complexity" evidence="1">
    <location>
        <begin position="432"/>
        <end position="448"/>
    </location>
</feature>
<feature type="region of interest" description="Disordered" evidence="1">
    <location>
        <begin position="725"/>
        <end position="817"/>
    </location>
</feature>
<feature type="compositionally biased region" description="Polar residues" evidence="1">
    <location>
        <begin position="219"/>
        <end position="232"/>
    </location>
</feature>
<feature type="compositionally biased region" description="Low complexity" evidence="1">
    <location>
        <begin position="530"/>
        <end position="548"/>
    </location>
</feature>
<feature type="compositionally biased region" description="Polar residues" evidence="1">
    <location>
        <begin position="469"/>
        <end position="484"/>
    </location>
</feature>
<organism evidence="2 3">
    <name type="scientific">Neurospora tetraspora</name>
    <dbReference type="NCBI Taxonomy" id="94610"/>
    <lineage>
        <taxon>Eukaryota</taxon>
        <taxon>Fungi</taxon>
        <taxon>Dikarya</taxon>
        <taxon>Ascomycota</taxon>
        <taxon>Pezizomycotina</taxon>
        <taxon>Sordariomycetes</taxon>
        <taxon>Sordariomycetidae</taxon>
        <taxon>Sordariales</taxon>
        <taxon>Sordariaceae</taxon>
        <taxon>Neurospora</taxon>
    </lineage>
</organism>
<accession>A0AAE0MXG2</accession>
<dbReference type="EMBL" id="JAUEPP010000001">
    <property type="protein sequence ID" value="KAK3355928.1"/>
    <property type="molecule type" value="Genomic_DNA"/>
</dbReference>
<evidence type="ECO:0000313" key="2">
    <source>
        <dbReference type="EMBL" id="KAK3355928.1"/>
    </source>
</evidence>
<evidence type="ECO:0000313" key="3">
    <source>
        <dbReference type="Proteomes" id="UP001278500"/>
    </source>
</evidence>
<evidence type="ECO:0000256" key="1">
    <source>
        <dbReference type="SAM" id="MobiDB-lite"/>
    </source>
</evidence>
<dbReference type="RefSeq" id="XP_062687306.1">
    <property type="nucleotide sequence ID" value="XM_062830270.1"/>
</dbReference>
<dbReference type="GeneID" id="87867424"/>
<protein>
    <submittedName>
        <fullName evidence="2">Uncharacterized protein</fullName>
    </submittedName>
</protein>
<feature type="compositionally biased region" description="Low complexity" evidence="1">
    <location>
        <begin position="173"/>
        <end position="190"/>
    </location>
</feature>
<sequence length="817" mass="85045">MDEMDYTMQASVHPVPLPGWWVRGQSRCPYRSAASGTQTGGSGEGAGGAGGLQPNHGQSTTTSNHHPQSSLPHPPPLLPPASTLHHSFFLHSGYSDNSLPLPHHHQNYYFLPPIQIQQIPASHGPMPPSFPRHPSDPSPPTSHSANRGYDPVHAATNSNNSMNSHGRTSQESGQGNSGNAGNNMNNQGGNRQDGHPATGHAHSYGGNGNNNNNANNGNVTAPTTGVSAGNTATSGIGTNTWFPGQSTTASWPLPFLVPQGQPSVPSFVTPGSMSELYGMNGGSSGNMGRGPGARPAANPVSNSGADADTIMGNTEAQGGSGGLGGSSAVTAATATPRVGGSDSGPIQAGWTPQQGQSRSSAFPFPPPGLYEAGYMFSSSHNHPAPGNNNPLGQVLPDPGPWGSRHTGHATGVNNSNQHHTNAPPPGHRRQPSHQSSQPAPPATTTSSTGSHIRLPAPDPRSRLAPYRSSGMSIPTESGNDLSHTLQLPQGPPNPQGPQASSSSAHRPSRQRSGSGLTNTAAPLPDNQSRTGSAITSASAPTSVSASNTGPPLGQSTSFSRGPAYPEMRTEMGVFLARALHARSDSFSDDDLDLPDEIPGRRLVDEERTAQLLRARQVARGQSTKKVASKKAIESLEAVDVADLPETGRNGGPDTVPCTSDSHHRDLLHKAVNVHLVNGSVSSPPRWHILYLLSCEKFGVGLLTTFFVTQPASDGENSYRIANTSQIPSMPQQPPAAPYTSEPAPPWMHHGEASLAFGPSNRDPAFPDQVPGTRGPAQGQPPVPEQRDQPLASTYPGDNPFPGSSTFPPPGSGRQWPE</sequence>
<reference evidence="2" key="1">
    <citation type="journal article" date="2023" name="Mol. Phylogenet. Evol.">
        <title>Genome-scale phylogeny and comparative genomics of the fungal order Sordariales.</title>
        <authorList>
            <person name="Hensen N."/>
            <person name="Bonometti L."/>
            <person name="Westerberg I."/>
            <person name="Brannstrom I.O."/>
            <person name="Guillou S."/>
            <person name="Cros-Aarteil S."/>
            <person name="Calhoun S."/>
            <person name="Haridas S."/>
            <person name="Kuo A."/>
            <person name="Mondo S."/>
            <person name="Pangilinan J."/>
            <person name="Riley R."/>
            <person name="LaButti K."/>
            <person name="Andreopoulos B."/>
            <person name="Lipzen A."/>
            <person name="Chen C."/>
            <person name="Yan M."/>
            <person name="Daum C."/>
            <person name="Ng V."/>
            <person name="Clum A."/>
            <person name="Steindorff A."/>
            <person name="Ohm R.A."/>
            <person name="Martin F."/>
            <person name="Silar P."/>
            <person name="Natvig D.O."/>
            <person name="Lalanne C."/>
            <person name="Gautier V."/>
            <person name="Ament-Velasquez S.L."/>
            <person name="Kruys A."/>
            <person name="Hutchinson M.I."/>
            <person name="Powell A.J."/>
            <person name="Barry K."/>
            <person name="Miller A.N."/>
            <person name="Grigoriev I.V."/>
            <person name="Debuchy R."/>
            <person name="Gladieux P."/>
            <person name="Hiltunen Thoren M."/>
            <person name="Johannesson H."/>
        </authorList>
    </citation>
    <scope>NUCLEOTIDE SEQUENCE</scope>
    <source>
        <strain evidence="2">CBS 560.94</strain>
    </source>
</reference>
<keyword evidence="3" id="KW-1185">Reference proteome</keyword>
<feature type="compositionally biased region" description="Polar residues" evidence="1">
    <location>
        <begin position="155"/>
        <end position="172"/>
    </location>
</feature>
<feature type="region of interest" description="Disordered" evidence="1">
    <location>
        <begin position="119"/>
        <end position="232"/>
    </location>
</feature>
<feature type="compositionally biased region" description="Polar residues" evidence="1">
    <location>
        <begin position="350"/>
        <end position="360"/>
    </location>
</feature>
<gene>
    <name evidence="2" type="ORF">B0H65DRAFT_564931</name>
</gene>
<feature type="compositionally biased region" description="Pro residues" evidence="1">
    <location>
        <begin position="125"/>
        <end position="140"/>
    </location>
</feature>
<feature type="compositionally biased region" description="Gly residues" evidence="1">
    <location>
        <begin position="38"/>
        <end position="51"/>
    </location>
</feature>
<feature type="compositionally biased region" description="Polar residues" evidence="1">
    <location>
        <begin position="510"/>
        <end position="529"/>
    </location>
</feature>
<dbReference type="Proteomes" id="UP001278500">
    <property type="component" value="Unassembled WGS sequence"/>
</dbReference>
<reference evidence="2" key="2">
    <citation type="submission" date="2023-06" db="EMBL/GenBank/DDBJ databases">
        <authorList>
            <consortium name="Lawrence Berkeley National Laboratory"/>
            <person name="Haridas S."/>
            <person name="Hensen N."/>
            <person name="Bonometti L."/>
            <person name="Westerberg I."/>
            <person name="Brannstrom I.O."/>
            <person name="Guillou S."/>
            <person name="Cros-Aarteil S."/>
            <person name="Calhoun S."/>
            <person name="Kuo A."/>
            <person name="Mondo S."/>
            <person name="Pangilinan J."/>
            <person name="Riley R."/>
            <person name="Labutti K."/>
            <person name="Andreopoulos B."/>
            <person name="Lipzen A."/>
            <person name="Chen C."/>
            <person name="Yanf M."/>
            <person name="Daum C."/>
            <person name="Ng V."/>
            <person name="Clum A."/>
            <person name="Steindorff A."/>
            <person name="Ohm R."/>
            <person name="Martin F."/>
            <person name="Silar P."/>
            <person name="Natvig D."/>
            <person name="Lalanne C."/>
            <person name="Gautier V."/>
            <person name="Ament-Velasquez S.L."/>
            <person name="Kruys A."/>
            <person name="Hutchinson M.I."/>
            <person name="Powell A.J."/>
            <person name="Barry K."/>
            <person name="Miller A.N."/>
            <person name="Grigoriev I.V."/>
            <person name="Debuchy R."/>
            <person name="Gladieux P."/>
            <person name="Thoren M.H."/>
            <person name="Johannesson H."/>
        </authorList>
    </citation>
    <scope>NUCLEOTIDE SEQUENCE</scope>
    <source>
        <strain evidence="2">CBS 560.94</strain>
    </source>
</reference>
<proteinExistence type="predicted"/>
<feature type="region of interest" description="Disordered" evidence="1">
    <location>
        <begin position="30"/>
        <end position="80"/>
    </location>
</feature>
<comment type="caution">
    <text evidence="2">The sequence shown here is derived from an EMBL/GenBank/DDBJ whole genome shotgun (WGS) entry which is preliminary data.</text>
</comment>
<dbReference type="AlphaFoldDB" id="A0AAE0MXG2"/>
<feature type="region of interest" description="Disordered" evidence="1">
    <location>
        <begin position="380"/>
        <end position="564"/>
    </location>
</feature>
<feature type="compositionally biased region" description="Polar residues" evidence="1">
    <location>
        <begin position="380"/>
        <end position="391"/>
    </location>
</feature>